<name>A0A4Y7XFE9_9GAMM</name>
<accession>A0A4Y7XFE9</accession>
<dbReference type="InterPro" id="IPR014729">
    <property type="entry name" value="Rossmann-like_a/b/a_fold"/>
</dbReference>
<feature type="region of interest" description="Disordered" evidence="1">
    <location>
        <begin position="96"/>
        <end position="125"/>
    </location>
</feature>
<dbReference type="InterPro" id="IPR051599">
    <property type="entry name" value="Cell_Envelope_Assoc"/>
</dbReference>
<evidence type="ECO:0000313" key="3">
    <source>
        <dbReference type="EMBL" id="TEU30548.1"/>
    </source>
</evidence>
<feature type="region of interest" description="Disordered" evidence="1">
    <location>
        <begin position="56"/>
        <end position="84"/>
    </location>
</feature>
<organism evidence="3 4">
    <name type="scientific">Alkanindiges illinoisensis</name>
    <dbReference type="NCBI Taxonomy" id="197183"/>
    <lineage>
        <taxon>Bacteria</taxon>
        <taxon>Pseudomonadati</taxon>
        <taxon>Pseudomonadota</taxon>
        <taxon>Gammaproteobacteria</taxon>
        <taxon>Moraxellales</taxon>
        <taxon>Moraxellaceae</taxon>
        <taxon>Alkanindiges</taxon>
    </lineage>
</organism>
<dbReference type="Gene3D" id="3.40.50.620">
    <property type="entry name" value="HUPs"/>
    <property type="match status" value="1"/>
</dbReference>
<gene>
    <name evidence="3" type="ORF">E2B99_01720</name>
</gene>
<dbReference type="GO" id="GO:0005886">
    <property type="term" value="C:plasma membrane"/>
    <property type="evidence" value="ECO:0007669"/>
    <property type="project" value="TreeGrafter"/>
</dbReference>
<evidence type="ECO:0000256" key="1">
    <source>
        <dbReference type="SAM" id="MobiDB-lite"/>
    </source>
</evidence>
<dbReference type="PANTHER" id="PTHR30336:SF4">
    <property type="entry name" value="ENVELOPE BIOGENESIS FACTOR ELYC"/>
    <property type="match status" value="1"/>
</dbReference>
<proteinExistence type="predicted"/>
<dbReference type="GO" id="GO:0000270">
    <property type="term" value="P:peptidoglycan metabolic process"/>
    <property type="evidence" value="ECO:0007669"/>
    <property type="project" value="TreeGrafter"/>
</dbReference>
<feature type="compositionally biased region" description="Basic and acidic residues" evidence="1">
    <location>
        <begin position="96"/>
        <end position="106"/>
    </location>
</feature>
<evidence type="ECO:0000259" key="2">
    <source>
        <dbReference type="Pfam" id="PF02698"/>
    </source>
</evidence>
<feature type="compositionally biased region" description="Polar residues" evidence="1">
    <location>
        <begin position="108"/>
        <end position="117"/>
    </location>
</feature>
<feature type="domain" description="DUF218" evidence="2">
    <location>
        <begin position="183"/>
        <end position="329"/>
    </location>
</feature>
<dbReference type="EMBL" id="SNTY01000007">
    <property type="protein sequence ID" value="TEU30548.1"/>
    <property type="molecule type" value="Genomic_DNA"/>
</dbReference>
<reference evidence="3 4" key="1">
    <citation type="submission" date="2019-03" db="EMBL/GenBank/DDBJ databases">
        <title>Alkanindiges illinoisensis: a potential pathogenic isolated from ascites of a gastric cancer patient with abdominal metastasis.</title>
        <authorList>
            <person name="Hu X."/>
            <person name="Yang B."/>
            <person name="Yan X."/>
            <person name="Lin L."/>
            <person name="Zhao H."/>
            <person name="Zhou F."/>
            <person name="Su B."/>
            <person name="Chen J."/>
            <person name="Rui Y."/>
            <person name="Wang Q."/>
            <person name="Zheng L."/>
        </authorList>
    </citation>
    <scope>NUCLEOTIDE SEQUENCE [LARGE SCALE GENOMIC DNA]</scope>
    <source>
        <strain evidence="3 4">NFYY 23406</strain>
    </source>
</reference>
<protein>
    <submittedName>
        <fullName evidence="3">YdcF family protein</fullName>
    </submittedName>
</protein>
<dbReference type="Proteomes" id="UP000297834">
    <property type="component" value="Unassembled WGS sequence"/>
</dbReference>
<dbReference type="PANTHER" id="PTHR30336">
    <property type="entry name" value="INNER MEMBRANE PROTEIN, PROBABLE PERMEASE"/>
    <property type="match status" value="1"/>
</dbReference>
<dbReference type="AlphaFoldDB" id="A0A4Y7XFE9"/>
<dbReference type="GO" id="GO:0043164">
    <property type="term" value="P:Gram-negative-bacterium-type cell wall biogenesis"/>
    <property type="evidence" value="ECO:0007669"/>
    <property type="project" value="TreeGrafter"/>
</dbReference>
<keyword evidence="4" id="KW-1185">Reference proteome</keyword>
<feature type="compositionally biased region" description="Polar residues" evidence="1">
    <location>
        <begin position="145"/>
        <end position="175"/>
    </location>
</feature>
<dbReference type="InterPro" id="IPR003848">
    <property type="entry name" value="DUF218"/>
</dbReference>
<dbReference type="Pfam" id="PF02698">
    <property type="entry name" value="DUF218"/>
    <property type="match status" value="1"/>
</dbReference>
<evidence type="ECO:0000313" key="4">
    <source>
        <dbReference type="Proteomes" id="UP000297834"/>
    </source>
</evidence>
<sequence>MTTAVSWPKRTIKRLAALALLVVAVVLFVMSPFYARAILWGLNKIPVTVNQVAAASQKGDGRIEEVDQPEPGSPEWQQQQQQIAEQQAQQLLKEFDKQEAAQKDQQSEDSANGTTSESADDNTDKAQNVPSLAETLAKLQDDYLQDSSQVQKQSPNTASNHVGSNKAAKQNTAKKLTKNQAHVIVVLGGGLGRDAMHNIVVNAYTRMRLEKAVRQKQHNPLPILLSGVEAPYMQNWLKVHQVDARLLENRSMNTCENTRFSALLLQKKGGAPRVELITDAYHMPRARRLFAMNGIDTIPVVAPLPNAPTRWKPSKSNLMHSRRATYEAIASIRDLWFGETNCREVP</sequence>
<comment type="caution">
    <text evidence="3">The sequence shown here is derived from an EMBL/GenBank/DDBJ whole genome shotgun (WGS) entry which is preliminary data.</text>
</comment>
<dbReference type="CDD" id="cd06259">
    <property type="entry name" value="YdcF-like"/>
    <property type="match status" value="1"/>
</dbReference>
<dbReference type="OrthoDB" id="9809813at2"/>
<feature type="region of interest" description="Disordered" evidence="1">
    <location>
        <begin position="144"/>
        <end position="175"/>
    </location>
</feature>
<dbReference type="STRING" id="1120977.GCA_000619845_00700"/>